<comment type="caution">
    <text evidence="2">The sequence shown here is derived from an EMBL/GenBank/DDBJ whole genome shotgun (WGS) entry which is preliminary data.</text>
</comment>
<protein>
    <submittedName>
        <fullName evidence="2">PSP1 domain protein</fullName>
    </submittedName>
</protein>
<dbReference type="PROSITE" id="PS51411">
    <property type="entry name" value="PSP1_C"/>
    <property type="match status" value="1"/>
</dbReference>
<dbReference type="PANTHER" id="PTHR43830:SF3">
    <property type="entry name" value="PROTEIN PSP1"/>
    <property type="match status" value="1"/>
</dbReference>
<dbReference type="PANTHER" id="PTHR43830">
    <property type="entry name" value="PROTEIN PSP1"/>
    <property type="match status" value="1"/>
</dbReference>
<dbReference type="InterPro" id="IPR047767">
    <property type="entry name" value="PSP1-like"/>
</dbReference>
<reference evidence="2 3" key="1">
    <citation type="journal article" date="2015" name="Nature">
        <title>rRNA introns, odd ribosomes, and small enigmatic genomes across a large radiation of phyla.</title>
        <authorList>
            <person name="Brown C.T."/>
            <person name="Hug L.A."/>
            <person name="Thomas B.C."/>
            <person name="Sharon I."/>
            <person name="Castelle C.J."/>
            <person name="Singh A."/>
            <person name="Wilkins M.J."/>
            <person name="Williams K.H."/>
            <person name="Banfield J.F."/>
        </authorList>
    </citation>
    <scope>NUCLEOTIDE SEQUENCE [LARGE SCALE GENOMIC DNA]</scope>
</reference>
<dbReference type="Pfam" id="PF04468">
    <property type="entry name" value="PSP1"/>
    <property type="match status" value="1"/>
</dbReference>
<dbReference type="InterPro" id="IPR007557">
    <property type="entry name" value="PSP1_C"/>
</dbReference>
<name>A0A0G0LUF2_UNCC2</name>
<dbReference type="STRING" id="1618345.UT18_C0009G0048"/>
<sequence>MKLAGIQFQYSLKIYDFDQNDLEISLGDFVLVETIQGQEIGRVVYLNKKKKTSDEDARPILRKATLEDREKMKELKEEAATYLPDFEKQVKSFGLKMRPLAADISVDEKRLTFYFMAESRIDFRDMVRELAREYKKQIRLLQVGARDGARIVGGYGRCGLVVCCQRFLTDLESITMDMARNQNLAAKSGSKISGICGKLMCCLAYETDDKNKIEKEMEKEIDAAQSRD</sequence>
<dbReference type="AlphaFoldDB" id="A0A0G0LUF2"/>
<dbReference type="NCBIfam" id="NF041131">
    <property type="entry name" value="RicT_YaaT_fam"/>
    <property type="match status" value="1"/>
</dbReference>
<feature type="domain" description="PSP1 C-terminal" evidence="1">
    <location>
        <begin position="58"/>
        <end position="143"/>
    </location>
</feature>
<proteinExistence type="predicted"/>
<gene>
    <name evidence="2" type="ORF">UT18_C0009G0048</name>
</gene>
<dbReference type="GO" id="GO:0005737">
    <property type="term" value="C:cytoplasm"/>
    <property type="evidence" value="ECO:0007669"/>
    <property type="project" value="TreeGrafter"/>
</dbReference>
<evidence type="ECO:0000313" key="2">
    <source>
        <dbReference type="EMBL" id="KKQ94637.1"/>
    </source>
</evidence>
<organism evidence="2 3">
    <name type="scientific">candidate division CPR2 bacterium GW2011_GWC2_39_10</name>
    <dbReference type="NCBI Taxonomy" id="1618345"/>
    <lineage>
        <taxon>Bacteria</taxon>
        <taxon>Bacteria division CPR2</taxon>
    </lineage>
</organism>
<evidence type="ECO:0000259" key="1">
    <source>
        <dbReference type="PROSITE" id="PS51411"/>
    </source>
</evidence>
<dbReference type="EMBL" id="LBVV01000009">
    <property type="protein sequence ID" value="KKQ94637.1"/>
    <property type="molecule type" value="Genomic_DNA"/>
</dbReference>
<evidence type="ECO:0000313" key="3">
    <source>
        <dbReference type="Proteomes" id="UP000034207"/>
    </source>
</evidence>
<dbReference type="Proteomes" id="UP000034207">
    <property type="component" value="Unassembled WGS sequence"/>
</dbReference>
<accession>A0A0G0LUF2</accession>